<name>I3SVH3_LOTJA</name>
<sequence length="53" mass="6230">MSFFYLYINFMIADEYLGTLSYGIENACLILKARLFRCAKMKFSRGCLRIVSF</sequence>
<accession>I3SVH3</accession>
<protein>
    <submittedName>
        <fullName evidence="1">Uncharacterized protein</fullName>
    </submittedName>
</protein>
<evidence type="ECO:0000313" key="1">
    <source>
        <dbReference type="EMBL" id="AFK44265.1"/>
    </source>
</evidence>
<dbReference type="EMBL" id="BT144471">
    <property type="protein sequence ID" value="AFK44265.1"/>
    <property type="molecule type" value="mRNA"/>
</dbReference>
<reference evidence="1" key="1">
    <citation type="submission" date="2012-05" db="EMBL/GenBank/DDBJ databases">
        <authorList>
            <person name="Krishnakumar V."/>
            <person name="Cheung F."/>
            <person name="Xiao Y."/>
            <person name="Chan A."/>
            <person name="Moskal W.A."/>
            <person name="Town C.D."/>
        </authorList>
    </citation>
    <scope>NUCLEOTIDE SEQUENCE</scope>
</reference>
<organism evidence="1">
    <name type="scientific">Lotus japonicus</name>
    <name type="common">Lotus corniculatus var. japonicus</name>
    <dbReference type="NCBI Taxonomy" id="34305"/>
    <lineage>
        <taxon>Eukaryota</taxon>
        <taxon>Viridiplantae</taxon>
        <taxon>Streptophyta</taxon>
        <taxon>Embryophyta</taxon>
        <taxon>Tracheophyta</taxon>
        <taxon>Spermatophyta</taxon>
        <taxon>Magnoliopsida</taxon>
        <taxon>eudicotyledons</taxon>
        <taxon>Gunneridae</taxon>
        <taxon>Pentapetalae</taxon>
        <taxon>rosids</taxon>
        <taxon>fabids</taxon>
        <taxon>Fabales</taxon>
        <taxon>Fabaceae</taxon>
        <taxon>Papilionoideae</taxon>
        <taxon>50 kb inversion clade</taxon>
        <taxon>NPAAA clade</taxon>
        <taxon>Hologalegina</taxon>
        <taxon>robinioid clade</taxon>
        <taxon>Loteae</taxon>
        <taxon>Lotus</taxon>
    </lineage>
</organism>
<dbReference type="AlphaFoldDB" id="I3SVH3"/>
<proteinExistence type="evidence at transcript level"/>